<dbReference type="Proteomes" id="UP001595617">
    <property type="component" value="Unassembled WGS sequence"/>
</dbReference>
<gene>
    <name evidence="11" type="ORF">ACFOOG_01450</name>
</gene>
<dbReference type="EMBL" id="JBHRYR010000002">
    <property type="protein sequence ID" value="MFC3851484.1"/>
    <property type="molecule type" value="Genomic_DNA"/>
</dbReference>
<accession>A0ABV7ZTC8</accession>
<dbReference type="EC" id="1.5.1.3" evidence="3 8"/>
<evidence type="ECO:0000256" key="2">
    <source>
        <dbReference type="ARBA" id="ARBA00009539"/>
    </source>
</evidence>
<dbReference type="RefSeq" id="WP_380692647.1">
    <property type="nucleotide sequence ID" value="NZ_JBHRYR010000002.1"/>
</dbReference>
<evidence type="ECO:0000313" key="11">
    <source>
        <dbReference type="EMBL" id="MFC3851484.1"/>
    </source>
</evidence>
<dbReference type="PRINTS" id="PR00070">
    <property type="entry name" value="DHFR"/>
</dbReference>
<evidence type="ECO:0000259" key="10">
    <source>
        <dbReference type="PROSITE" id="PS51330"/>
    </source>
</evidence>
<dbReference type="InterPro" id="IPR012259">
    <property type="entry name" value="DHFR"/>
</dbReference>
<evidence type="ECO:0000256" key="9">
    <source>
        <dbReference type="RuleBase" id="RU004474"/>
    </source>
</evidence>
<feature type="domain" description="DHFR" evidence="10">
    <location>
        <begin position="2"/>
        <end position="166"/>
    </location>
</feature>
<comment type="catalytic activity">
    <reaction evidence="8">
        <text>(6S)-5,6,7,8-tetrahydrofolate + NADP(+) = 7,8-dihydrofolate + NADPH + H(+)</text>
        <dbReference type="Rhea" id="RHEA:15009"/>
        <dbReference type="ChEBI" id="CHEBI:15378"/>
        <dbReference type="ChEBI" id="CHEBI:57451"/>
        <dbReference type="ChEBI" id="CHEBI:57453"/>
        <dbReference type="ChEBI" id="CHEBI:57783"/>
        <dbReference type="ChEBI" id="CHEBI:58349"/>
        <dbReference type="EC" id="1.5.1.3"/>
    </reaction>
</comment>
<evidence type="ECO:0000256" key="5">
    <source>
        <dbReference type="ARBA" id="ARBA00022857"/>
    </source>
</evidence>
<comment type="caution">
    <text evidence="11">The sequence shown here is derived from an EMBL/GenBank/DDBJ whole genome shotgun (WGS) entry which is preliminary data.</text>
</comment>
<keyword evidence="12" id="KW-1185">Reference proteome</keyword>
<evidence type="ECO:0000256" key="6">
    <source>
        <dbReference type="ARBA" id="ARBA00023002"/>
    </source>
</evidence>
<dbReference type="InterPro" id="IPR017925">
    <property type="entry name" value="DHFR_CS"/>
</dbReference>
<evidence type="ECO:0000256" key="8">
    <source>
        <dbReference type="PIRNR" id="PIRNR000194"/>
    </source>
</evidence>
<dbReference type="InterPro" id="IPR024072">
    <property type="entry name" value="DHFR-like_dom_sf"/>
</dbReference>
<dbReference type="Gene3D" id="3.40.430.10">
    <property type="entry name" value="Dihydrofolate Reductase, subunit A"/>
    <property type="match status" value="1"/>
</dbReference>
<keyword evidence="5 8" id="KW-0521">NADP</keyword>
<organism evidence="11 12">
    <name type="scientific">Saccharospirillum mangrovi</name>
    <dbReference type="NCBI Taxonomy" id="2161747"/>
    <lineage>
        <taxon>Bacteria</taxon>
        <taxon>Pseudomonadati</taxon>
        <taxon>Pseudomonadota</taxon>
        <taxon>Gammaproteobacteria</taxon>
        <taxon>Oceanospirillales</taxon>
        <taxon>Saccharospirillaceae</taxon>
        <taxon>Saccharospirillum</taxon>
    </lineage>
</organism>
<comment type="pathway">
    <text evidence="1 8">Cofactor biosynthesis; tetrahydrofolate biosynthesis; 5,6,7,8-tetrahydrofolate from 7,8-dihydrofolate: step 1/1.</text>
</comment>
<dbReference type="Pfam" id="PF00186">
    <property type="entry name" value="DHFR_1"/>
    <property type="match status" value="1"/>
</dbReference>
<dbReference type="InterPro" id="IPR001796">
    <property type="entry name" value="DHFR_dom"/>
</dbReference>
<comment type="function">
    <text evidence="7 8">Key enzyme in folate metabolism. Catalyzes an essential reaction for de novo glycine and purine synthesis, and for DNA precursor synthesis.</text>
</comment>
<dbReference type="SUPFAM" id="SSF53597">
    <property type="entry name" value="Dihydrofolate reductase-like"/>
    <property type="match status" value="1"/>
</dbReference>
<comment type="similarity">
    <text evidence="2 8 9">Belongs to the dihydrofolate reductase family.</text>
</comment>
<evidence type="ECO:0000256" key="1">
    <source>
        <dbReference type="ARBA" id="ARBA00004903"/>
    </source>
</evidence>
<keyword evidence="6 8" id="KW-0560">Oxidoreductase</keyword>
<reference evidence="12" key="1">
    <citation type="journal article" date="2019" name="Int. J. Syst. Evol. Microbiol.">
        <title>The Global Catalogue of Microorganisms (GCM) 10K type strain sequencing project: providing services to taxonomists for standard genome sequencing and annotation.</title>
        <authorList>
            <consortium name="The Broad Institute Genomics Platform"/>
            <consortium name="The Broad Institute Genome Sequencing Center for Infectious Disease"/>
            <person name="Wu L."/>
            <person name="Ma J."/>
        </authorList>
    </citation>
    <scope>NUCLEOTIDE SEQUENCE [LARGE SCALE GENOMIC DNA]</scope>
    <source>
        <strain evidence="12">IBRC 10765</strain>
    </source>
</reference>
<evidence type="ECO:0000313" key="12">
    <source>
        <dbReference type="Proteomes" id="UP001595617"/>
    </source>
</evidence>
<dbReference type="PROSITE" id="PS51330">
    <property type="entry name" value="DHFR_2"/>
    <property type="match status" value="1"/>
</dbReference>
<dbReference type="PIRSF" id="PIRSF000194">
    <property type="entry name" value="DHFR"/>
    <property type="match status" value="1"/>
</dbReference>
<evidence type="ECO:0000256" key="3">
    <source>
        <dbReference type="ARBA" id="ARBA00012856"/>
    </source>
</evidence>
<evidence type="ECO:0000256" key="7">
    <source>
        <dbReference type="ARBA" id="ARBA00025067"/>
    </source>
</evidence>
<dbReference type="PROSITE" id="PS00075">
    <property type="entry name" value="DHFR_1"/>
    <property type="match status" value="1"/>
</dbReference>
<protein>
    <recommendedName>
        <fullName evidence="3 8">Dihydrofolate reductase</fullName>
        <ecNumber evidence="3 8">1.5.1.3</ecNumber>
    </recommendedName>
</protein>
<dbReference type="PANTHER" id="PTHR48069:SF3">
    <property type="entry name" value="DIHYDROFOLATE REDUCTASE"/>
    <property type="match status" value="1"/>
</dbReference>
<sequence length="170" mass="18698">MQKALIWAQAANGVIGRNNALPWYLPNDLKFFKAMTFGKPVIMGRKTFDSIGRPLPGRTNIVLSRQPDALPAGVIGVTTLADAYAQAEAKALIDGQDEIIVMGGAQLYALALPDADRLYITHVHADVEGDAWAPEVDWSQFTERQREDFTAEGPNPYPYSFVLYERDSGA</sequence>
<dbReference type="CDD" id="cd00209">
    <property type="entry name" value="DHFR"/>
    <property type="match status" value="1"/>
</dbReference>
<evidence type="ECO:0000256" key="4">
    <source>
        <dbReference type="ARBA" id="ARBA00022563"/>
    </source>
</evidence>
<dbReference type="PANTHER" id="PTHR48069">
    <property type="entry name" value="DIHYDROFOLATE REDUCTASE"/>
    <property type="match status" value="1"/>
</dbReference>
<name>A0ABV7ZTC8_9GAMM</name>
<dbReference type="GO" id="GO:0004146">
    <property type="term" value="F:dihydrofolate reductase activity"/>
    <property type="evidence" value="ECO:0007669"/>
    <property type="project" value="UniProtKB-EC"/>
</dbReference>
<keyword evidence="4 8" id="KW-0554">One-carbon metabolism</keyword>
<proteinExistence type="inferred from homology"/>